<dbReference type="RefSeq" id="WP_382232694.1">
    <property type="nucleotide sequence ID" value="NZ_JBHTCC010000001.1"/>
</dbReference>
<proteinExistence type="predicted"/>
<evidence type="ECO:0000313" key="1">
    <source>
        <dbReference type="EMBL" id="MFC7297551.1"/>
    </source>
</evidence>
<accession>A0ABW2J3D2</accession>
<name>A0ABW2J3D2_9BURK</name>
<dbReference type="Proteomes" id="UP001596379">
    <property type="component" value="Unassembled WGS sequence"/>
</dbReference>
<organism evidence="1 2">
    <name type="scientific">Herminiimonas aquatilis</name>
    <dbReference type="NCBI Taxonomy" id="345342"/>
    <lineage>
        <taxon>Bacteria</taxon>
        <taxon>Pseudomonadati</taxon>
        <taxon>Pseudomonadota</taxon>
        <taxon>Betaproteobacteria</taxon>
        <taxon>Burkholderiales</taxon>
        <taxon>Oxalobacteraceae</taxon>
        <taxon>Herminiimonas</taxon>
    </lineage>
</organism>
<protein>
    <submittedName>
        <fullName evidence="1">Uncharacterized protein</fullName>
    </submittedName>
</protein>
<comment type="caution">
    <text evidence="1">The sequence shown here is derived from an EMBL/GenBank/DDBJ whole genome shotgun (WGS) entry which is preliminary data.</text>
</comment>
<reference evidence="2" key="1">
    <citation type="journal article" date="2019" name="Int. J. Syst. Evol. Microbiol.">
        <title>The Global Catalogue of Microorganisms (GCM) 10K type strain sequencing project: providing services to taxonomists for standard genome sequencing and annotation.</title>
        <authorList>
            <consortium name="The Broad Institute Genomics Platform"/>
            <consortium name="The Broad Institute Genome Sequencing Center for Infectious Disease"/>
            <person name="Wu L."/>
            <person name="Ma J."/>
        </authorList>
    </citation>
    <scope>NUCLEOTIDE SEQUENCE [LARGE SCALE GENOMIC DNA]</scope>
    <source>
        <strain evidence="2">CCUG 36956</strain>
    </source>
</reference>
<keyword evidence="2" id="KW-1185">Reference proteome</keyword>
<evidence type="ECO:0000313" key="2">
    <source>
        <dbReference type="Proteomes" id="UP001596379"/>
    </source>
</evidence>
<dbReference type="EMBL" id="JBHTCC010000001">
    <property type="protein sequence ID" value="MFC7297551.1"/>
    <property type="molecule type" value="Genomic_DNA"/>
</dbReference>
<sequence>MSVPLISIVREQRTEYKWSLICGPQLLHSRFGQQDVTACLQSAGEVTPADQQMVEIMYRHVHMGTHLIKDLVLNAGSLAKHISETYATLIADKPASVPSASIAN</sequence>
<gene>
    <name evidence="1" type="ORF">ACFQO0_03765</name>
</gene>